<gene>
    <name evidence="5" type="ORF">ACFP4F_15475</name>
</gene>
<dbReference type="CDD" id="cd00090">
    <property type="entry name" value="HTH_ARSR"/>
    <property type="match status" value="1"/>
</dbReference>
<dbReference type="PRINTS" id="PR00778">
    <property type="entry name" value="HTHARSR"/>
</dbReference>
<dbReference type="InterPro" id="IPR051081">
    <property type="entry name" value="HTH_MetalResp_TranReg"/>
</dbReference>
<evidence type="ECO:0000256" key="2">
    <source>
        <dbReference type="ARBA" id="ARBA00023125"/>
    </source>
</evidence>
<dbReference type="PROSITE" id="PS50987">
    <property type="entry name" value="HTH_ARSR_2"/>
    <property type="match status" value="1"/>
</dbReference>
<keyword evidence="2" id="KW-0238">DNA-binding</keyword>
<reference evidence="6" key="1">
    <citation type="journal article" date="2019" name="Int. J. Syst. Evol. Microbiol.">
        <title>The Global Catalogue of Microorganisms (GCM) 10K type strain sequencing project: providing services to taxonomists for standard genome sequencing and annotation.</title>
        <authorList>
            <consortium name="The Broad Institute Genomics Platform"/>
            <consortium name="The Broad Institute Genome Sequencing Center for Infectious Disease"/>
            <person name="Wu L."/>
            <person name="Ma J."/>
        </authorList>
    </citation>
    <scope>NUCLEOTIDE SEQUENCE [LARGE SCALE GENOMIC DNA]</scope>
    <source>
        <strain evidence="6">CGMCC 1.15180</strain>
    </source>
</reference>
<dbReference type="SMART" id="SM00418">
    <property type="entry name" value="HTH_ARSR"/>
    <property type="match status" value="1"/>
</dbReference>
<comment type="caution">
    <text evidence="5">The sequence shown here is derived from an EMBL/GenBank/DDBJ whole genome shotgun (WGS) entry which is preliminary data.</text>
</comment>
<dbReference type="PANTHER" id="PTHR33154:SF12">
    <property type="entry name" value="TRANSCRIPTIONAL REGULATORY PROTEIN"/>
    <property type="match status" value="1"/>
</dbReference>
<evidence type="ECO:0000256" key="1">
    <source>
        <dbReference type="ARBA" id="ARBA00023015"/>
    </source>
</evidence>
<sequence length="127" mass="14245">MARGDVPDCPRSFRDDRGRYQHPVRPLIHLPRGAAGEVLSDPTRLHMMNVLAKGSDMACSATYEGLGVTKTNASRHLRILREAGLVWRSQRGRQLYVRLRRAELEQRFPGHLQGILTNTDDGSAVSQ</sequence>
<dbReference type="InterPro" id="IPR001845">
    <property type="entry name" value="HTH_ArsR_DNA-bd_dom"/>
</dbReference>
<evidence type="ECO:0000313" key="5">
    <source>
        <dbReference type="EMBL" id="MFC6063948.1"/>
    </source>
</evidence>
<evidence type="ECO:0000313" key="6">
    <source>
        <dbReference type="Proteomes" id="UP001596139"/>
    </source>
</evidence>
<keyword evidence="3" id="KW-0804">Transcription</keyword>
<dbReference type="PANTHER" id="PTHR33154">
    <property type="entry name" value="TRANSCRIPTIONAL REGULATOR, ARSR FAMILY"/>
    <property type="match status" value="1"/>
</dbReference>
<keyword evidence="1" id="KW-0805">Transcription regulation</keyword>
<dbReference type="Pfam" id="PF12840">
    <property type="entry name" value="HTH_20"/>
    <property type="match status" value="1"/>
</dbReference>
<organism evidence="5 6">
    <name type="scientific">Streptomyces ochraceiscleroticus</name>
    <dbReference type="NCBI Taxonomy" id="47761"/>
    <lineage>
        <taxon>Bacteria</taxon>
        <taxon>Bacillati</taxon>
        <taxon>Actinomycetota</taxon>
        <taxon>Actinomycetes</taxon>
        <taxon>Kitasatosporales</taxon>
        <taxon>Streptomycetaceae</taxon>
        <taxon>Streptomyces</taxon>
    </lineage>
</organism>
<dbReference type="SUPFAM" id="SSF46785">
    <property type="entry name" value="Winged helix' DNA-binding domain"/>
    <property type="match status" value="1"/>
</dbReference>
<dbReference type="Gene3D" id="1.10.10.10">
    <property type="entry name" value="Winged helix-like DNA-binding domain superfamily/Winged helix DNA-binding domain"/>
    <property type="match status" value="1"/>
</dbReference>
<dbReference type="InterPro" id="IPR011991">
    <property type="entry name" value="ArsR-like_HTH"/>
</dbReference>
<name>A0ABW1MKH3_9ACTN</name>
<dbReference type="Proteomes" id="UP001596139">
    <property type="component" value="Unassembled WGS sequence"/>
</dbReference>
<dbReference type="EMBL" id="JBHSPX010000004">
    <property type="protein sequence ID" value="MFC6063948.1"/>
    <property type="molecule type" value="Genomic_DNA"/>
</dbReference>
<feature type="domain" description="HTH arsR-type" evidence="4">
    <location>
        <begin position="24"/>
        <end position="119"/>
    </location>
</feature>
<evidence type="ECO:0000256" key="3">
    <source>
        <dbReference type="ARBA" id="ARBA00023163"/>
    </source>
</evidence>
<accession>A0ABW1MKH3</accession>
<keyword evidence="6" id="KW-1185">Reference proteome</keyword>
<dbReference type="RefSeq" id="WP_382467424.1">
    <property type="nucleotide sequence ID" value="NZ_JBHSPX010000004.1"/>
</dbReference>
<proteinExistence type="predicted"/>
<dbReference type="NCBIfam" id="NF033788">
    <property type="entry name" value="HTH_metalloreg"/>
    <property type="match status" value="1"/>
</dbReference>
<protein>
    <submittedName>
        <fullName evidence="5">ArsR/SmtB family transcription factor</fullName>
    </submittedName>
</protein>
<evidence type="ECO:0000259" key="4">
    <source>
        <dbReference type="PROSITE" id="PS50987"/>
    </source>
</evidence>
<dbReference type="InterPro" id="IPR036388">
    <property type="entry name" value="WH-like_DNA-bd_sf"/>
</dbReference>
<dbReference type="InterPro" id="IPR036390">
    <property type="entry name" value="WH_DNA-bd_sf"/>
</dbReference>